<evidence type="ECO:0000313" key="2">
    <source>
        <dbReference type="Proteomes" id="UP000278031"/>
    </source>
</evidence>
<dbReference type="EMBL" id="QMWP01000024">
    <property type="protein sequence ID" value="RLG70890.1"/>
    <property type="molecule type" value="Genomic_DNA"/>
</dbReference>
<sequence length="60" mass="7290">MKNYYSYYRLLKKDEFFQRLCRVTKISELKLAKSIFDLAKCLSESERELLLEKLLEHQSV</sequence>
<protein>
    <submittedName>
        <fullName evidence="1">Uncharacterized protein</fullName>
    </submittedName>
</protein>
<proteinExistence type="predicted"/>
<gene>
    <name evidence="1" type="ORF">DRO04_00935</name>
</gene>
<dbReference type="AlphaFoldDB" id="A0A497JHR6"/>
<evidence type="ECO:0000313" key="1">
    <source>
        <dbReference type="EMBL" id="RLG70890.1"/>
    </source>
</evidence>
<organism evidence="1 2">
    <name type="scientific">Candidatus Iainarchaeum sp</name>
    <dbReference type="NCBI Taxonomy" id="3101447"/>
    <lineage>
        <taxon>Archaea</taxon>
        <taxon>Candidatus Iainarchaeota</taxon>
        <taxon>Candidatus Iainarchaeia</taxon>
        <taxon>Candidatus Iainarchaeales</taxon>
        <taxon>Candidatus Iainarchaeaceae</taxon>
        <taxon>Candidatus Iainarchaeum</taxon>
    </lineage>
</organism>
<reference evidence="1 2" key="1">
    <citation type="submission" date="2018-06" db="EMBL/GenBank/DDBJ databases">
        <title>Extensive metabolic versatility and redundancy in microbially diverse, dynamic hydrothermal sediments.</title>
        <authorList>
            <person name="Dombrowski N."/>
            <person name="Teske A."/>
            <person name="Baker B.J."/>
        </authorList>
    </citation>
    <scope>NUCLEOTIDE SEQUENCE [LARGE SCALE GENOMIC DNA]</scope>
    <source>
        <strain evidence="1">B51_G17</strain>
    </source>
</reference>
<comment type="caution">
    <text evidence="1">The sequence shown here is derived from an EMBL/GenBank/DDBJ whole genome shotgun (WGS) entry which is preliminary data.</text>
</comment>
<accession>A0A497JHR6</accession>
<dbReference type="Proteomes" id="UP000278031">
    <property type="component" value="Unassembled WGS sequence"/>
</dbReference>
<name>A0A497JHR6_9ARCH</name>